<reference evidence="1" key="1">
    <citation type="submission" date="2021-05" db="EMBL/GenBank/DDBJ databases">
        <authorList>
            <person name="Khan N."/>
        </authorList>
    </citation>
    <scope>NUCLEOTIDE SEQUENCE</scope>
</reference>
<gene>
    <name evidence="1" type="ORF">FEQUK3_LOCUS4749</name>
</gene>
<accession>A0A8J2IPW7</accession>
<organism evidence="1 2">
    <name type="scientific">Fusarium equiseti</name>
    <name type="common">Fusarium scirpi</name>
    <dbReference type="NCBI Taxonomy" id="61235"/>
    <lineage>
        <taxon>Eukaryota</taxon>
        <taxon>Fungi</taxon>
        <taxon>Dikarya</taxon>
        <taxon>Ascomycota</taxon>
        <taxon>Pezizomycotina</taxon>
        <taxon>Sordariomycetes</taxon>
        <taxon>Hypocreomycetidae</taxon>
        <taxon>Hypocreales</taxon>
        <taxon>Nectriaceae</taxon>
        <taxon>Fusarium</taxon>
        <taxon>Fusarium incarnatum-equiseti species complex</taxon>
    </lineage>
</organism>
<protein>
    <submittedName>
        <fullName evidence="1">Uncharacterized protein</fullName>
    </submittedName>
</protein>
<sequence>MAEKRSKTNGILGFRLCEINARFPELYLLFTASSYQALASGDWNDPSIKPATDHNKLFDNFFQLFDRSKPIHLLRESLAFPSQSPLYGLVEERTGFRPRCAKPWCLRLVPCSNSSTAFELYCQHDATVTASPDLINFDGGLLERAHQVGLQLFDFEPLALEEPTIQEIARRSVNDLRSVFIAHDKRILGIIRQELDALIDKHIITQDQADLLRDGVIPTILPGSADLQDIIARSDNGPTTKDNFIIKPFRLARGSGIMRGKSISIDEWQSILEEIEAVDVFSSIPQYLLQPLLPLQTVDWFWDEDRQARKSQIVGTYFSVNGRFVGLGQWRTGDVSEETVSASTKDVTLVLSVVYDKEV</sequence>
<evidence type="ECO:0000313" key="2">
    <source>
        <dbReference type="Proteomes" id="UP000693738"/>
    </source>
</evidence>
<dbReference type="EMBL" id="CAJSTJ010000128">
    <property type="protein sequence ID" value="CAG7559036.1"/>
    <property type="molecule type" value="Genomic_DNA"/>
</dbReference>
<dbReference type="Proteomes" id="UP000693738">
    <property type="component" value="Unassembled WGS sequence"/>
</dbReference>
<evidence type="ECO:0000313" key="1">
    <source>
        <dbReference type="EMBL" id="CAG7559036.1"/>
    </source>
</evidence>
<proteinExistence type="predicted"/>
<name>A0A8J2IPW7_FUSEQ</name>
<comment type="caution">
    <text evidence="1">The sequence shown here is derived from an EMBL/GenBank/DDBJ whole genome shotgun (WGS) entry which is preliminary data.</text>
</comment>
<dbReference type="AlphaFoldDB" id="A0A8J2IPW7"/>